<feature type="transmembrane region" description="Helical" evidence="1">
    <location>
        <begin position="12"/>
        <end position="30"/>
    </location>
</feature>
<evidence type="ECO:0000313" key="3">
    <source>
        <dbReference type="EMBL" id="MFD1411867.1"/>
    </source>
</evidence>
<dbReference type="Gene3D" id="3.40.50.1820">
    <property type="entry name" value="alpha/beta hydrolase"/>
    <property type="match status" value="1"/>
</dbReference>
<evidence type="ECO:0000313" key="4">
    <source>
        <dbReference type="Proteomes" id="UP001597191"/>
    </source>
</evidence>
<dbReference type="EMBL" id="JBHTOH010000089">
    <property type="protein sequence ID" value="MFD1411867.1"/>
    <property type="molecule type" value="Genomic_DNA"/>
</dbReference>
<protein>
    <submittedName>
        <fullName evidence="3">Alpha/beta hydrolase</fullName>
    </submittedName>
</protein>
<dbReference type="RefSeq" id="WP_125649711.1">
    <property type="nucleotide sequence ID" value="NZ_JBHTOH010000089.1"/>
</dbReference>
<dbReference type="Pfam" id="PF12695">
    <property type="entry name" value="Abhydrolase_5"/>
    <property type="match status" value="1"/>
</dbReference>
<proteinExistence type="predicted"/>
<dbReference type="InterPro" id="IPR029059">
    <property type="entry name" value="AB_hydrolase_5"/>
</dbReference>
<evidence type="ECO:0000256" key="1">
    <source>
        <dbReference type="SAM" id="Phobius"/>
    </source>
</evidence>
<comment type="caution">
    <text evidence="3">The sequence shown here is derived from an EMBL/GenBank/DDBJ whole genome shotgun (WGS) entry which is preliminary data.</text>
</comment>
<gene>
    <name evidence="3" type="ORF">ACFQ4R_09750</name>
</gene>
<reference evidence="4" key="1">
    <citation type="journal article" date="2019" name="Int. J. Syst. Evol. Microbiol.">
        <title>The Global Catalogue of Microorganisms (GCM) 10K type strain sequencing project: providing services to taxonomists for standard genome sequencing and annotation.</title>
        <authorList>
            <consortium name="The Broad Institute Genomics Platform"/>
            <consortium name="The Broad Institute Genome Sequencing Center for Infectious Disease"/>
            <person name="Wu L."/>
            <person name="Ma J."/>
        </authorList>
    </citation>
    <scope>NUCLEOTIDE SEQUENCE [LARGE SCALE GENOMIC DNA]</scope>
    <source>
        <strain evidence="4">CCM 8937</strain>
    </source>
</reference>
<organism evidence="3 4">
    <name type="scientific">Lapidilactobacillus gannanensis</name>
    <dbReference type="NCBI Taxonomy" id="2486002"/>
    <lineage>
        <taxon>Bacteria</taxon>
        <taxon>Bacillati</taxon>
        <taxon>Bacillota</taxon>
        <taxon>Bacilli</taxon>
        <taxon>Lactobacillales</taxon>
        <taxon>Lactobacillaceae</taxon>
        <taxon>Lapidilactobacillus</taxon>
    </lineage>
</organism>
<name>A0ABW4BNR8_9LACO</name>
<keyword evidence="3" id="KW-0378">Hydrolase</keyword>
<dbReference type="InterPro" id="IPR029058">
    <property type="entry name" value="AB_hydrolase_fold"/>
</dbReference>
<dbReference type="Proteomes" id="UP001597191">
    <property type="component" value="Unassembled WGS sequence"/>
</dbReference>
<accession>A0ABW4BNR8</accession>
<keyword evidence="1" id="KW-1133">Transmembrane helix</keyword>
<keyword evidence="1" id="KW-0812">Transmembrane</keyword>
<keyword evidence="1" id="KW-0472">Membrane</keyword>
<evidence type="ECO:0000259" key="2">
    <source>
        <dbReference type="Pfam" id="PF12695"/>
    </source>
</evidence>
<feature type="domain" description="Alpha/beta hydrolase fold-5" evidence="2">
    <location>
        <begin position="69"/>
        <end position="233"/>
    </location>
</feature>
<dbReference type="SUPFAM" id="SSF53474">
    <property type="entry name" value="alpha/beta-Hydrolases"/>
    <property type="match status" value="1"/>
</dbReference>
<dbReference type="GO" id="GO:0016787">
    <property type="term" value="F:hydrolase activity"/>
    <property type="evidence" value="ECO:0007669"/>
    <property type="project" value="UniProtKB-KW"/>
</dbReference>
<keyword evidence="4" id="KW-1185">Reference proteome</keyword>
<sequence>MPKSLNKRSKVSLAILLGLVLIIVGGWLAIRTQIYQPTIQAQQVAQVSAKKSVKQGLLFEAKQPQQPMVIFYPGAFVEPASYSKWAQQVAAGGHTVYIARFPLDLAVLSGNRAQSYLQQDTASSYVIGGHSLGGVMASRFAKQQTSSRLKGVFFLASYPDAKGRLDQTKLPVLSLTASRDGVLNSQKWLAAKKYLPPATTTFAKFKGGNHAGFGDYGAQKGDRPATISDQAQQKWVAGQLLTWLQRIN</sequence>